<dbReference type="EMBL" id="JAUSUL010000003">
    <property type="protein sequence ID" value="MDQ0316932.1"/>
    <property type="molecule type" value="Genomic_DNA"/>
</dbReference>
<reference evidence="3" key="1">
    <citation type="submission" date="2023-07" db="EMBL/GenBank/DDBJ databases">
        <title>Genomic Encyclopedia of Type Strains, Phase IV (KMG-IV): sequencing the most valuable type-strain genomes for metagenomic binning, comparative biology and taxonomic classification.</title>
        <authorList>
            <person name="Goeker M."/>
        </authorList>
    </citation>
    <scope>NUCLEOTIDE SEQUENCE</scope>
    <source>
        <strain evidence="3">DSM 21202</strain>
    </source>
</reference>
<evidence type="ECO:0000256" key="1">
    <source>
        <dbReference type="SAM" id="Phobius"/>
    </source>
</evidence>
<keyword evidence="4" id="KW-1185">Reference proteome</keyword>
<keyword evidence="1" id="KW-0472">Membrane</keyword>
<feature type="transmembrane region" description="Helical" evidence="1">
    <location>
        <begin position="7"/>
        <end position="29"/>
    </location>
</feature>
<dbReference type="AlphaFoldDB" id="A0AAE4AUA9"/>
<accession>A0AAE4AUA9</accession>
<evidence type="ECO:0000313" key="3">
    <source>
        <dbReference type="EMBL" id="MDQ0316932.1"/>
    </source>
</evidence>
<proteinExistence type="predicted"/>
<protein>
    <submittedName>
        <fullName evidence="3">CHASE3 domain sensor protein</fullName>
    </submittedName>
</protein>
<feature type="transmembrane region" description="Helical" evidence="1">
    <location>
        <begin position="182"/>
        <end position="206"/>
    </location>
</feature>
<name>A0AAE4AUA9_9HYPH</name>
<evidence type="ECO:0000313" key="4">
    <source>
        <dbReference type="Proteomes" id="UP001229244"/>
    </source>
</evidence>
<evidence type="ECO:0000259" key="2">
    <source>
        <dbReference type="Pfam" id="PF12729"/>
    </source>
</evidence>
<feature type="domain" description="Chemotaxis methyl-accepting receptor HlyB-like 4HB MCP" evidence="2">
    <location>
        <begin position="1"/>
        <end position="165"/>
    </location>
</feature>
<sequence length="208" mass="22321">MKIIGKISAIVAVLGLATVTLGGIAYYSVNRLDAAAERLDAASQRAYLLERINRHITAVVMDARGTYMSTTPERAERFAAGIMNFLDELDKDVADLAPLVPPSERAMFDAMVADLQGFREFRSETARLAVEEGGPAANAQGNTDANRANRKALQATVDAYTTEVQNTVQEARSRASAFANRISTVVIFATVLSLLIGVAIAMVIGIRS</sequence>
<dbReference type="RefSeq" id="WP_306886807.1">
    <property type="nucleotide sequence ID" value="NZ_JAUSUL010000003.1"/>
</dbReference>
<feature type="non-terminal residue" evidence="3">
    <location>
        <position position="208"/>
    </location>
</feature>
<gene>
    <name evidence="3" type="ORF">J2S73_003408</name>
</gene>
<organism evidence="3 4">
    <name type="scientific">Amorphus orientalis</name>
    <dbReference type="NCBI Taxonomy" id="649198"/>
    <lineage>
        <taxon>Bacteria</taxon>
        <taxon>Pseudomonadati</taxon>
        <taxon>Pseudomonadota</taxon>
        <taxon>Alphaproteobacteria</taxon>
        <taxon>Hyphomicrobiales</taxon>
        <taxon>Amorphaceae</taxon>
        <taxon>Amorphus</taxon>
    </lineage>
</organism>
<dbReference type="Pfam" id="PF12729">
    <property type="entry name" value="4HB_MCP_1"/>
    <property type="match status" value="1"/>
</dbReference>
<keyword evidence="1" id="KW-0812">Transmembrane</keyword>
<dbReference type="InterPro" id="IPR024478">
    <property type="entry name" value="HlyB_4HB_MCP"/>
</dbReference>
<keyword evidence="1" id="KW-1133">Transmembrane helix</keyword>
<dbReference type="Proteomes" id="UP001229244">
    <property type="component" value="Unassembled WGS sequence"/>
</dbReference>
<comment type="caution">
    <text evidence="3">The sequence shown here is derived from an EMBL/GenBank/DDBJ whole genome shotgun (WGS) entry which is preliminary data.</text>
</comment>